<comment type="caution">
    <text evidence="3">The sequence shown here is derived from an EMBL/GenBank/DDBJ whole genome shotgun (WGS) entry which is preliminary data.</text>
</comment>
<feature type="domain" description="DUF305" evidence="2">
    <location>
        <begin position="59"/>
        <end position="212"/>
    </location>
</feature>
<dbReference type="AlphaFoldDB" id="A0AAE3ZT54"/>
<evidence type="ECO:0000313" key="3">
    <source>
        <dbReference type="EMBL" id="MDR7324609.1"/>
    </source>
</evidence>
<name>A0AAE3ZT54_9ACTN</name>
<dbReference type="Gene3D" id="1.20.1260.10">
    <property type="match status" value="1"/>
</dbReference>
<keyword evidence="1" id="KW-0472">Membrane</keyword>
<dbReference type="InterPro" id="IPR012347">
    <property type="entry name" value="Ferritin-like"/>
</dbReference>
<evidence type="ECO:0000259" key="2">
    <source>
        <dbReference type="Pfam" id="PF03713"/>
    </source>
</evidence>
<keyword evidence="1" id="KW-0812">Transmembrane</keyword>
<keyword evidence="1" id="KW-1133">Transmembrane helix</keyword>
<accession>A0AAE3ZT54</accession>
<reference evidence="3 4" key="1">
    <citation type="submission" date="2023-07" db="EMBL/GenBank/DDBJ databases">
        <title>Sequencing the genomes of 1000 actinobacteria strains.</title>
        <authorList>
            <person name="Klenk H.-P."/>
        </authorList>
    </citation>
    <scope>NUCLEOTIDE SEQUENCE [LARGE SCALE GENOMIC DNA]</scope>
    <source>
        <strain evidence="3 4">DSM 44711</strain>
    </source>
</reference>
<dbReference type="PANTHER" id="PTHR36933:SF1">
    <property type="entry name" value="SLL0788 PROTEIN"/>
    <property type="match status" value="1"/>
</dbReference>
<keyword evidence="4" id="KW-1185">Reference proteome</keyword>
<feature type="transmembrane region" description="Helical" evidence="1">
    <location>
        <begin position="27"/>
        <end position="46"/>
    </location>
</feature>
<evidence type="ECO:0000313" key="4">
    <source>
        <dbReference type="Proteomes" id="UP001183629"/>
    </source>
</evidence>
<gene>
    <name evidence="3" type="ORF">J2S44_004859</name>
</gene>
<proteinExistence type="predicted"/>
<dbReference type="RefSeq" id="WP_310418263.1">
    <property type="nucleotide sequence ID" value="NZ_JAVDYC010000001.1"/>
</dbReference>
<dbReference type="Pfam" id="PF03713">
    <property type="entry name" value="DUF305"/>
    <property type="match status" value="1"/>
</dbReference>
<dbReference type="PANTHER" id="PTHR36933">
    <property type="entry name" value="SLL0788 PROTEIN"/>
    <property type="match status" value="1"/>
</dbReference>
<dbReference type="Proteomes" id="UP001183629">
    <property type="component" value="Unassembled WGS sequence"/>
</dbReference>
<evidence type="ECO:0000256" key="1">
    <source>
        <dbReference type="SAM" id="Phobius"/>
    </source>
</evidence>
<dbReference type="EMBL" id="JAVDYC010000001">
    <property type="protein sequence ID" value="MDR7324609.1"/>
    <property type="molecule type" value="Genomic_DNA"/>
</dbReference>
<dbReference type="InterPro" id="IPR005183">
    <property type="entry name" value="DUF305_CopM-like"/>
</dbReference>
<sequence length="219" mass="23370">MSAATTSSAPSTDGSEEVAPRRHLGTLWIALAIVVGLALGYTAGLLTPAVTAPGDDSVEAGFVRDMSTHHAQAVEMAMIMHTKAQDEQVASLAADIAITQQGQIGTMSAWLRDWNLNPTGSQPRMAWMPNSQGSLTNGLMPGMATPEQLTQLREATGVEAEKLFLDLMLTHHLGGIHMAEEVVDLSDDKDIDWLAGTMVASQQREIQAIQTIKSELPAN</sequence>
<protein>
    <submittedName>
        <fullName evidence="3">Uncharacterized protein (DUF305 family)</fullName>
    </submittedName>
</protein>
<organism evidence="3 4">
    <name type="scientific">Catenuloplanes niger</name>
    <dbReference type="NCBI Taxonomy" id="587534"/>
    <lineage>
        <taxon>Bacteria</taxon>
        <taxon>Bacillati</taxon>
        <taxon>Actinomycetota</taxon>
        <taxon>Actinomycetes</taxon>
        <taxon>Micromonosporales</taxon>
        <taxon>Micromonosporaceae</taxon>
        <taxon>Catenuloplanes</taxon>
    </lineage>
</organism>